<dbReference type="AlphaFoldDB" id="A0A087W2P6"/>
<sequence length="267" mass="31363">MTDSLFCPFCRSFCCTMGKGYNNYMCKKFFHPTNFENIKRKWMAEQKEEFDSKREQERLTQYRREQEILENRVLLGDEKARLGLAWMYDQPAVMEPEKETDRNEAKFEWQRKYNAPRESYCKNSSDVTDQPFGIEVRNVRCMRCKQWGHLNTDRTCPLYGQSFTQEPTAGTLRSLDRAKSNLRKEGLAFKKSAESTGLNAIVYKAKRAVSSSHGLDPEAVEHELTVEFLRSLSEKQREKLLKKLSKLSREDKGLSSKKHKKKKHSHH</sequence>
<dbReference type="eggNOG" id="KOG3794">
    <property type="taxonomic scope" value="Eukaryota"/>
</dbReference>
<proteinExistence type="predicted"/>
<reference evidence="3" key="1">
    <citation type="journal article" date="2013" name="Nature">
        <title>The genomes of four tapeworm species reveal adaptations to parasitism.</title>
        <authorList>
            <person name="Tsai I.J."/>
            <person name="Zarowiecki M."/>
            <person name="Holroyd N."/>
            <person name="Garciarrubio A."/>
            <person name="Sanchez-Flores A."/>
            <person name="Brooks K.L."/>
            <person name="Tracey A."/>
            <person name="Bobes R.J."/>
            <person name="Fragoso G."/>
            <person name="Sciutto E."/>
            <person name="Aslett M."/>
            <person name="Beasley H."/>
            <person name="Bennett H.M."/>
            <person name="Cai J."/>
            <person name="Camicia F."/>
            <person name="Clark R."/>
            <person name="Cucher M."/>
            <person name="De Silva N."/>
            <person name="Day T.A."/>
            <person name="Deplazes P."/>
            <person name="Estrada K."/>
            <person name="Fernandez C."/>
            <person name="Holland P.W."/>
            <person name="Hou J."/>
            <person name="Hu S."/>
            <person name="Huckvale T."/>
            <person name="Hung S.S."/>
            <person name="Kamenetzky L."/>
            <person name="Keane J.A."/>
            <person name="Kiss F."/>
            <person name="Koziol U."/>
            <person name="Lambert O."/>
            <person name="Liu K."/>
            <person name="Luo X."/>
            <person name="Luo Y."/>
            <person name="Macchiaroli N."/>
            <person name="Nichol S."/>
            <person name="Paps J."/>
            <person name="Parkinson J."/>
            <person name="Pouchkina-Stantcheva N."/>
            <person name="Riddiford N."/>
            <person name="Rosenzvit M."/>
            <person name="Salinas G."/>
            <person name="Wasmuth J.D."/>
            <person name="Zamanian M."/>
            <person name="Zheng Y."/>
            <person name="Cai X."/>
            <person name="Soberon X."/>
            <person name="Olson P.D."/>
            <person name="Laclette J.P."/>
            <person name="Brehm K."/>
            <person name="Berriman M."/>
            <person name="Garciarrubio A."/>
            <person name="Bobes R.J."/>
            <person name="Fragoso G."/>
            <person name="Sanchez-Flores A."/>
            <person name="Estrada K."/>
            <person name="Cevallos M.A."/>
            <person name="Morett E."/>
            <person name="Gonzalez V."/>
            <person name="Portillo T."/>
            <person name="Ochoa-Leyva A."/>
            <person name="Jose M.V."/>
            <person name="Sciutto E."/>
            <person name="Landa A."/>
            <person name="Jimenez L."/>
            <person name="Valdes V."/>
            <person name="Carrero J.C."/>
            <person name="Larralde C."/>
            <person name="Morales-Montor J."/>
            <person name="Limon-Lason J."/>
            <person name="Soberon X."/>
            <person name="Laclette J.P."/>
        </authorList>
    </citation>
    <scope>NUCLEOTIDE SEQUENCE [LARGE SCALE GENOMIC DNA]</scope>
</reference>
<dbReference type="PANTHER" id="PTHR13151">
    <property type="entry name" value="CBF1 INTERACTING COREPRESSOR CIR"/>
    <property type="match status" value="1"/>
</dbReference>
<evidence type="ECO:0000259" key="2">
    <source>
        <dbReference type="SMART" id="SM01083"/>
    </source>
</evidence>
<dbReference type="SMART" id="SM01083">
    <property type="entry name" value="Cir_N"/>
    <property type="match status" value="1"/>
</dbReference>
<evidence type="ECO:0000313" key="3">
    <source>
        <dbReference type="EMBL" id="CDI98707.1"/>
    </source>
</evidence>
<feature type="domain" description="CBF1-interacting co-repressor CIR N-terminal" evidence="2">
    <location>
        <begin position="29"/>
        <end position="65"/>
    </location>
</feature>
<dbReference type="GO" id="GO:0003714">
    <property type="term" value="F:transcription corepressor activity"/>
    <property type="evidence" value="ECO:0007669"/>
    <property type="project" value="InterPro"/>
</dbReference>
<evidence type="ECO:0000313" key="4">
    <source>
        <dbReference type="Proteomes" id="UP000017246"/>
    </source>
</evidence>
<dbReference type="STRING" id="6211.A0A087W2P6"/>
<evidence type="ECO:0000256" key="1">
    <source>
        <dbReference type="SAM" id="MobiDB-lite"/>
    </source>
</evidence>
<feature type="compositionally biased region" description="Basic and acidic residues" evidence="1">
    <location>
        <begin position="243"/>
        <end position="254"/>
    </location>
</feature>
<name>A0A087W2P6_ECHMU</name>
<accession>A0A087W2P6</accession>
<feature type="region of interest" description="Disordered" evidence="1">
    <location>
        <begin position="243"/>
        <end position="267"/>
    </location>
</feature>
<organism evidence="3 4">
    <name type="scientific">Echinococcus multilocularis</name>
    <name type="common">Fox tapeworm</name>
    <dbReference type="NCBI Taxonomy" id="6211"/>
    <lineage>
        <taxon>Eukaryota</taxon>
        <taxon>Metazoa</taxon>
        <taxon>Spiralia</taxon>
        <taxon>Lophotrochozoa</taxon>
        <taxon>Platyhelminthes</taxon>
        <taxon>Cestoda</taxon>
        <taxon>Eucestoda</taxon>
        <taxon>Cyclophyllidea</taxon>
        <taxon>Taeniidae</taxon>
        <taxon>Echinococcus</taxon>
    </lineage>
</organism>
<dbReference type="PANTHER" id="PTHR13151:SF2">
    <property type="entry name" value="COREPRESSOR INTERACTING WITH RBPJ 1"/>
    <property type="match status" value="1"/>
</dbReference>
<dbReference type="OrthoDB" id="6253837at2759"/>
<protein>
    <submittedName>
        <fullName evidence="3">Corepressor interacting with RBPJ 1</fullName>
    </submittedName>
</protein>
<dbReference type="OMA" id="VPTLMQQ"/>
<dbReference type="InterPro" id="IPR040014">
    <property type="entry name" value="CIR1"/>
</dbReference>
<dbReference type="Pfam" id="PF10197">
    <property type="entry name" value="Cir_N"/>
    <property type="match status" value="1"/>
</dbReference>
<keyword evidence="4" id="KW-1185">Reference proteome</keyword>
<feature type="compositionally biased region" description="Basic residues" evidence="1">
    <location>
        <begin position="255"/>
        <end position="267"/>
    </location>
</feature>
<dbReference type="GO" id="GO:0005634">
    <property type="term" value="C:nucleus"/>
    <property type="evidence" value="ECO:0007669"/>
    <property type="project" value="TreeGrafter"/>
</dbReference>
<dbReference type="InterPro" id="IPR019339">
    <property type="entry name" value="CIR_N_dom"/>
</dbReference>
<dbReference type="EMBL" id="LN902844">
    <property type="protein sequence ID" value="CDI98707.1"/>
    <property type="molecule type" value="Genomic_DNA"/>
</dbReference>
<dbReference type="Proteomes" id="UP000017246">
    <property type="component" value="Unassembled WGS sequence"/>
</dbReference>
<gene>
    <name evidence="3" type="ORF">EmuJ_000257500</name>
</gene>
<reference evidence="3" key="2">
    <citation type="submission" date="2015-11" db="EMBL/GenBank/DDBJ databases">
        <authorList>
            <person name="Zhang Y."/>
            <person name="Guo Z."/>
        </authorList>
    </citation>
    <scope>NUCLEOTIDE SEQUENCE</scope>
</reference>